<geneLocation type="plasmid" evidence="2 4">
    <name>5</name>
</geneLocation>
<evidence type="ECO:0000313" key="1">
    <source>
        <dbReference type="EMBL" id="KTC64766.1"/>
    </source>
</evidence>
<sequence length="158" mass="17257">MKYIGLLLSLFFIKIVWAQSFPNGCSVIPIRDHSLILSADKPTIVILHNISNSDIWVTHPVAEASASAGWSSRLQPANWSALALNEKGFEISCVESKPGHEQQVPCASVLGVCHYVNVKSTEPATSTFWIAENLDLSAINVQIAQRGFTLPVENIKSN</sequence>
<dbReference type="EMBL" id="LNKA01000019">
    <property type="protein sequence ID" value="KTC64766.1"/>
    <property type="molecule type" value="Genomic_DNA"/>
</dbReference>
<evidence type="ECO:0000313" key="4">
    <source>
        <dbReference type="Proteomes" id="UP000281170"/>
    </source>
</evidence>
<dbReference type="OrthoDB" id="5645169at2"/>
<dbReference type="EMBL" id="LR134414">
    <property type="protein sequence ID" value="VEH81342.1"/>
    <property type="molecule type" value="Genomic_DNA"/>
</dbReference>
<gene>
    <name evidence="1" type="ORF">Lade_2060</name>
    <name evidence="2" type="ORF">NCTC12735_00084</name>
</gene>
<dbReference type="PATRIC" id="fig|45056.6.peg.2129"/>
<dbReference type="STRING" id="45056.Lade_2060"/>
<evidence type="ECO:0000313" key="2">
    <source>
        <dbReference type="EMBL" id="VEH81342.1"/>
    </source>
</evidence>
<organism evidence="1 3">
    <name type="scientific">Legionella adelaidensis</name>
    <dbReference type="NCBI Taxonomy" id="45056"/>
    <lineage>
        <taxon>Bacteria</taxon>
        <taxon>Pseudomonadati</taxon>
        <taxon>Pseudomonadota</taxon>
        <taxon>Gammaproteobacteria</taxon>
        <taxon>Legionellales</taxon>
        <taxon>Legionellaceae</taxon>
        <taxon>Legionella</taxon>
    </lineage>
</organism>
<reference evidence="1 3" key="1">
    <citation type="submission" date="2015-11" db="EMBL/GenBank/DDBJ databases">
        <title>Identification of large and diverse effector repertoires of 38 Legionella species.</title>
        <authorList>
            <person name="Burstein D."/>
            <person name="Amaro F."/>
            <person name="Zusman T."/>
            <person name="Lifshitz Z."/>
            <person name="Cohen O."/>
            <person name="Gilbert J.A."/>
            <person name="Pupko T."/>
            <person name="Shuman H.A."/>
            <person name="Segal G."/>
        </authorList>
    </citation>
    <scope>NUCLEOTIDE SEQUENCE [LARGE SCALE GENOMIC DNA]</scope>
    <source>
        <strain evidence="1 3">1762-AUS-E</strain>
    </source>
</reference>
<protein>
    <submittedName>
        <fullName evidence="2">Enhanced entry protein EnhB</fullName>
    </submittedName>
</protein>
<keyword evidence="2" id="KW-0614">Plasmid</keyword>
<reference evidence="2 4" key="2">
    <citation type="submission" date="2018-12" db="EMBL/GenBank/DDBJ databases">
        <authorList>
            <consortium name="Pathogen Informatics"/>
        </authorList>
    </citation>
    <scope>NUCLEOTIDE SEQUENCE [LARGE SCALE GENOMIC DNA]</scope>
    <source>
        <strain evidence="2 4">NCTC12735</strain>
        <plasmid evidence="4">5</plasmid>
    </source>
</reference>
<dbReference type="Proteomes" id="UP000054859">
    <property type="component" value="Unassembled WGS sequence"/>
</dbReference>
<dbReference type="Proteomes" id="UP000281170">
    <property type="component" value="Plasmid 5"/>
</dbReference>
<dbReference type="AlphaFoldDB" id="A0A0W0R186"/>
<name>A0A0W0R186_9GAMM</name>
<keyword evidence="3" id="KW-1185">Reference proteome</keyword>
<dbReference type="RefSeq" id="WP_058463111.1">
    <property type="nucleotide sequence ID" value="NZ_CAAAHS010000001.1"/>
</dbReference>
<evidence type="ECO:0000313" key="3">
    <source>
        <dbReference type="Proteomes" id="UP000054859"/>
    </source>
</evidence>
<proteinExistence type="predicted"/>
<accession>A0A0W0R186</accession>
<dbReference type="KEGG" id="ladl:NCTC12735_00084"/>